<comment type="similarity">
    <text evidence="1">Belongs to the acyl-ACP thioesterase family.</text>
</comment>
<evidence type="ECO:0000313" key="10">
    <source>
        <dbReference type="EMBL" id="HIX52329.1"/>
    </source>
</evidence>
<reference evidence="10" key="2">
    <citation type="submission" date="2021-04" db="EMBL/GenBank/DDBJ databases">
        <authorList>
            <person name="Gilroy R."/>
        </authorList>
    </citation>
    <scope>NUCLEOTIDE SEQUENCE</scope>
    <source>
        <strain evidence="10">ChiGjej4B4-12881</strain>
    </source>
</reference>
<dbReference type="SUPFAM" id="SSF54637">
    <property type="entry name" value="Thioesterase/thiol ester dehydrase-isomerase"/>
    <property type="match status" value="2"/>
</dbReference>
<dbReference type="PANTHER" id="PTHR31727:SF6">
    <property type="entry name" value="OLEOYL-ACYL CARRIER PROTEIN THIOESTERASE 1, CHLOROPLASTIC"/>
    <property type="match status" value="1"/>
</dbReference>
<dbReference type="GO" id="GO:0000036">
    <property type="term" value="F:acyl carrier activity"/>
    <property type="evidence" value="ECO:0007669"/>
    <property type="project" value="TreeGrafter"/>
</dbReference>
<keyword evidence="5" id="KW-0809">Transit peptide</keyword>
<evidence type="ECO:0000256" key="4">
    <source>
        <dbReference type="ARBA" id="ARBA00022832"/>
    </source>
</evidence>
<dbReference type="AlphaFoldDB" id="A0A9D2AX33"/>
<name>A0A9D2AX33_9FIRM</name>
<dbReference type="Proteomes" id="UP000886780">
    <property type="component" value="Unassembled WGS sequence"/>
</dbReference>
<dbReference type="GO" id="GO:0016297">
    <property type="term" value="F:fatty acyl-[ACP] hydrolase activity"/>
    <property type="evidence" value="ECO:0007669"/>
    <property type="project" value="InterPro"/>
</dbReference>
<dbReference type="InterPro" id="IPR002864">
    <property type="entry name" value="Acyl-ACP_thioesterase_NHD"/>
</dbReference>
<dbReference type="CDD" id="cd00586">
    <property type="entry name" value="4HBT"/>
    <property type="match status" value="1"/>
</dbReference>
<evidence type="ECO:0000256" key="1">
    <source>
        <dbReference type="ARBA" id="ARBA00006500"/>
    </source>
</evidence>
<sequence>MYTFDSRVRYSETDENGTLSVTAAVNYFQDCSTFQSEDIGRGVRFLTDHGKAWWLSSWQIMFDRLPALGEPIVIATYPYDFKGIYGYRNFMILDREGNYLVRANSVWFLYDLKAGHPARVTEEDVRGYGEPHAEPLPMDYASGKLPVLREYREGDHLVIARHHIDTNHHVNNARYTEIAAEHLPDGFRVGELRMEYRRAAVLGDVIVPRIGQSGQGIGVELCSPEGERYAAAWFKEKKGKV</sequence>
<evidence type="ECO:0000256" key="2">
    <source>
        <dbReference type="ARBA" id="ARBA00022516"/>
    </source>
</evidence>
<reference evidence="10" key="1">
    <citation type="journal article" date="2021" name="PeerJ">
        <title>Extensive microbial diversity within the chicken gut microbiome revealed by metagenomics and culture.</title>
        <authorList>
            <person name="Gilroy R."/>
            <person name="Ravi A."/>
            <person name="Getino M."/>
            <person name="Pursley I."/>
            <person name="Horton D.L."/>
            <person name="Alikhan N.F."/>
            <person name="Baker D."/>
            <person name="Gharbi K."/>
            <person name="Hall N."/>
            <person name="Watson M."/>
            <person name="Adriaenssens E.M."/>
            <person name="Foster-Nyarko E."/>
            <person name="Jarju S."/>
            <person name="Secka A."/>
            <person name="Antonio M."/>
            <person name="Oren A."/>
            <person name="Chaudhuri R.R."/>
            <person name="La Ragione R."/>
            <person name="Hildebrand F."/>
            <person name="Pallen M.J."/>
        </authorList>
    </citation>
    <scope>NUCLEOTIDE SEQUENCE</scope>
    <source>
        <strain evidence="10">ChiGjej4B4-12881</strain>
    </source>
</reference>
<keyword evidence="4" id="KW-0276">Fatty acid metabolism</keyword>
<evidence type="ECO:0000256" key="3">
    <source>
        <dbReference type="ARBA" id="ARBA00022801"/>
    </source>
</evidence>
<dbReference type="EMBL" id="DXEU01000104">
    <property type="protein sequence ID" value="HIX52329.1"/>
    <property type="molecule type" value="Genomic_DNA"/>
</dbReference>
<evidence type="ECO:0000256" key="6">
    <source>
        <dbReference type="ARBA" id="ARBA00023098"/>
    </source>
</evidence>
<evidence type="ECO:0000256" key="7">
    <source>
        <dbReference type="ARBA" id="ARBA00023160"/>
    </source>
</evidence>
<keyword evidence="2" id="KW-0444">Lipid biosynthesis</keyword>
<gene>
    <name evidence="10" type="ORF">IAA28_05955</name>
</gene>
<keyword evidence="3" id="KW-0378">Hydrolase</keyword>
<evidence type="ECO:0000259" key="8">
    <source>
        <dbReference type="Pfam" id="PF01643"/>
    </source>
</evidence>
<protein>
    <submittedName>
        <fullName evidence="10">Acyl-[acyl-carrier-protein] thioesterase</fullName>
    </submittedName>
</protein>
<organism evidence="10 11">
    <name type="scientific">Candidatus Lachnoclostridium stercoripullorum</name>
    <dbReference type="NCBI Taxonomy" id="2838635"/>
    <lineage>
        <taxon>Bacteria</taxon>
        <taxon>Bacillati</taxon>
        <taxon>Bacillota</taxon>
        <taxon>Clostridia</taxon>
        <taxon>Lachnospirales</taxon>
        <taxon>Lachnospiraceae</taxon>
    </lineage>
</organism>
<evidence type="ECO:0000259" key="9">
    <source>
        <dbReference type="Pfam" id="PF20791"/>
    </source>
</evidence>
<keyword evidence="6" id="KW-0443">Lipid metabolism</keyword>
<evidence type="ECO:0000313" key="11">
    <source>
        <dbReference type="Proteomes" id="UP000886780"/>
    </source>
</evidence>
<dbReference type="InterPro" id="IPR029069">
    <property type="entry name" value="HotDog_dom_sf"/>
</dbReference>
<dbReference type="Pfam" id="PF01643">
    <property type="entry name" value="Acyl-ACP_TE"/>
    <property type="match status" value="1"/>
</dbReference>
<dbReference type="Pfam" id="PF20791">
    <property type="entry name" value="Acyl-ACP_TE_C"/>
    <property type="match status" value="1"/>
</dbReference>
<dbReference type="Gene3D" id="3.10.129.10">
    <property type="entry name" value="Hotdog Thioesterase"/>
    <property type="match status" value="1"/>
</dbReference>
<proteinExistence type="inferred from homology"/>
<comment type="caution">
    <text evidence="10">The sequence shown here is derived from an EMBL/GenBank/DDBJ whole genome shotgun (WGS) entry which is preliminary data.</text>
</comment>
<feature type="domain" description="Acyl-ACP thioesterase-like C-terminal" evidence="9">
    <location>
        <begin position="161"/>
        <end position="206"/>
    </location>
</feature>
<dbReference type="InterPro" id="IPR045023">
    <property type="entry name" value="FATA/B"/>
</dbReference>
<accession>A0A9D2AX33</accession>
<keyword evidence="7" id="KW-0275">Fatty acid biosynthesis</keyword>
<feature type="domain" description="Acyl-ACP thioesterase N-terminal hotdog" evidence="8">
    <location>
        <begin position="7"/>
        <end position="126"/>
    </location>
</feature>
<evidence type="ECO:0000256" key="5">
    <source>
        <dbReference type="ARBA" id="ARBA00022946"/>
    </source>
</evidence>
<dbReference type="PANTHER" id="PTHR31727">
    <property type="entry name" value="OLEOYL-ACYL CARRIER PROTEIN THIOESTERASE 1, CHLOROPLASTIC"/>
    <property type="match status" value="1"/>
</dbReference>
<dbReference type="InterPro" id="IPR049427">
    <property type="entry name" value="Acyl-ACP_TE_C"/>
</dbReference>